<dbReference type="InterPro" id="IPR036770">
    <property type="entry name" value="Ankyrin_rpt-contain_sf"/>
</dbReference>
<dbReference type="SMART" id="SM00119">
    <property type="entry name" value="HECTc"/>
    <property type="match status" value="1"/>
</dbReference>
<dbReference type="Pfam" id="PF00632">
    <property type="entry name" value="HECT"/>
    <property type="match status" value="1"/>
</dbReference>
<dbReference type="GO" id="GO:0070534">
    <property type="term" value="P:protein K63-linked ubiquitination"/>
    <property type="evidence" value="ECO:0007669"/>
    <property type="project" value="TreeGrafter"/>
</dbReference>
<evidence type="ECO:0000259" key="12">
    <source>
        <dbReference type="PROSITE" id="PS50237"/>
    </source>
</evidence>
<dbReference type="GO" id="GO:0016607">
    <property type="term" value="C:nuclear speck"/>
    <property type="evidence" value="ECO:0007669"/>
    <property type="project" value="TreeGrafter"/>
</dbReference>
<name>A0A3P6UPL7_LITSI</name>
<dbReference type="Pfam" id="PF06701">
    <property type="entry name" value="MIB_HERC2"/>
    <property type="match status" value="1"/>
</dbReference>
<dbReference type="PROSITE" id="PS51416">
    <property type="entry name" value="MIB_HERC2"/>
    <property type="match status" value="1"/>
</dbReference>
<feature type="region of interest" description="Disordered" evidence="11">
    <location>
        <begin position="725"/>
        <end position="744"/>
    </location>
</feature>
<evidence type="ECO:0000259" key="13">
    <source>
        <dbReference type="PROSITE" id="PS51416"/>
    </source>
</evidence>
<evidence type="ECO:0000313" key="15">
    <source>
        <dbReference type="Proteomes" id="UP000277928"/>
    </source>
</evidence>
<dbReference type="UniPathway" id="UPA00143"/>
<evidence type="ECO:0000256" key="7">
    <source>
        <dbReference type="ARBA" id="ARBA00023043"/>
    </source>
</evidence>
<dbReference type="PANTHER" id="PTHR45670">
    <property type="entry name" value="E3 UBIQUITIN-PROTEIN LIGASE TRIP12"/>
    <property type="match status" value="1"/>
</dbReference>
<dbReference type="SMART" id="SM00248">
    <property type="entry name" value="ANK"/>
    <property type="match status" value="2"/>
</dbReference>
<evidence type="ECO:0000256" key="3">
    <source>
        <dbReference type="ARBA" id="ARBA00006331"/>
    </source>
</evidence>
<dbReference type="InterPro" id="IPR035983">
    <property type="entry name" value="Hect_E3_ubiquitin_ligase"/>
</dbReference>
<dbReference type="Gene3D" id="1.25.10.10">
    <property type="entry name" value="Leucine-rich Repeat Variant"/>
    <property type="match status" value="1"/>
</dbReference>
<evidence type="ECO:0000256" key="2">
    <source>
        <dbReference type="ARBA" id="ARBA00004906"/>
    </source>
</evidence>
<comment type="similarity">
    <text evidence="3 10">Belongs to the UPL family. K-HECT subfamily.</text>
</comment>
<evidence type="ECO:0000256" key="1">
    <source>
        <dbReference type="ARBA" id="ARBA00000885"/>
    </source>
</evidence>
<dbReference type="SUPFAM" id="SSF159034">
    <property type="entry name" value="Mib/herc2 domain-like"/>
    <property type="match status" value="1"/>
</dbReference>
<feature type="domain" description="MIB/HERC2" evidence="13">
    <location>
        <begin position="1518"/>
        <end position="1588"/>
    </location>
</feature>
<dbReference type="InterPro" id="IPR002110">
    <property type="entry name" value="Ankyrin_rpt"/>
</dbReference>
<dbReference type="SUPFAM" id="SSF56204">
    <property type="entry name" value="Hect, E3 ligase catalytic domain"/>
    <property type="match status" value="1"/>
</dbReference>
<dbReference type="Gene3D" id="3.90.1750.10">
    <property type="entry name" value="Hect, E3 ligase catalytic domains"/>
    <property type="match status" value="2"/>
</dbReference>
<accession>A0A3P6UPL7</accession>
<evidence type="ECO:0000256" key="10">
    <source>
        <dbReference type="RuleBase" id="RU369009"/>
    </source>
</evidence>
<dbReference type="InterPro" id="IPR037252">
    <property type="entry name" value="Mib_Herc2_sf"/>
</dbReference>
<dbReference type="InterPro" id="IPR045322">
    <property type="entry name" value="HECTD1/TRIP12-like"/>
</dbReference>
<sequence length="3020" mass="336002">MEGVDPDTLLEWLQTGVGDERDIQVVDVVYLVPLMALEQLCMLLLMSDNIDQCFESCPPRTFLPALCKIFLDETATENVLEVTARAITYYLDVSNECTRRITQVDGAVKAICSRLAVAEMNDRTSKDLAEQCVKLLEHVCQRETSAVYDAGGLQCMLDLVRQHGQYVHKDTIHSAMSVITRLCSKMEPNDSAMPECSASLGALLEHDDPKVSECALRCFAALTDRFIRKFMDPVEMVRHGNLVQHLLNSLVPTHLTTRVCTASSSHNRNANSVGSSDLMTSSFGLNRSASFISIVISLLSNLCRGSSIVTEQVVSSPLLFCALKTVLTSKDERCIMDALRFCDLIIVLLCEGRTALPKSMGSIVSSRNETGPNSFDRSHRHLIDAIRQRDTDALIDAIESGQVDANFTDDVGQTLLNWSSAFGTVEMVTYLCDKGADVNKGQRSSSLHYAACFGRSDIVKILLKYGANPDLRDEEGKTALEKAQERSEEEHQLVASILESPSAYMQRVDEDSNMLRIFGLEEVTKKKTDFSRELSNEKIDSAVVRQLLEQLLPVLCDVFQHSLGASVHRSSLSLLRKAVHHISPDSMESMVSNDNTAIDISNDIRFSRGQRLAENLVGVLMIGLEHEDDTESHENVLQIIKSLFVKNTDFWLEQLMRVGIFEKVEAIANQPVTPVKSSDATTMVINESGRIASSLSVAVTDNMQAKVEEVSQEGSTGVKSIQQMTVNSSKSSNNSSTTSVISSAKEKNDDTMVNVLVHGDDSHNASVTPSAWETSVMGSVTEVTRKYNIGSDPSSMVDDQWEIVQGKSYRWKDWRIIKSRDSFFIWCDAVAVEFSDGSNGWFRFMLDGQLSTMYSSGSPEAGSDNAETRGEFLDKLTKARNAVPPGSLLYSIFSAADASKTIEIGSWILASPKVNELTVTNRDGNQQRLVIVEDLPGFIFESNRQTKHCFQAERTLGLDFVTGWAARGGGRRLRFRAESQKAKLQEMAKEILNNYLKEAQSKPRDALIELQKASCTIKEICKRKCDRLPEHILSELEAALKCIHSSVVNDRLLSTFELSICGIVDALFMFLKFVQKDINCEKAVIFRKVFVDQRSLSALVCKMVSVLDAIEKFPQCLYDTPGGSSFGLQLLNRRIKLKLEQFNPDTPSQMQLLNRSGRTMKVEPLSTVKQLKCYILRMVTKQWYDRERETFHFVQEIKDAKKRGAKISFTYTNDFDDRGIIYWLGTNGKTVVEWTNPASVNVVFVTSSDGERLPYGQHEDILSREALNCHTSDDKNAHFTIDLGVYFYPNTYTLRHARGYGRSALRNWLLKVSIMLSEIKRLQLKTIEVTKRGSHDGRVWDVLVIHENDSSLNYPGSTATWPIVCSEGKGPYRYIRIAQNGKNASNQNYYLSLSGFEIYGDVVDIVVDDFKMLEEKPSMSNRRLKKCCTNTKEVSTTESTASETLLDSRNTDVCLATSFSDASVAHLPGGRTNNKVASGIIGSGLVVSATNAMKNRTFRYRRGSRLLAANIARGVRIANLSDVVICPVGSRVIRGPDWKWDDQGSNTEGTITSPIENGWVDVQWDDCTSNSYRFGAEGKYDIELKSVEWTSGLRRSFRATGVRRDSNAAAILYPTGSQIPPGFIRQLPPVPPPFADHSPTRTLRKTKPGSAPFSRYHQSISSRNSAEIGIDRNISDSCLQCGSQEHKDCSTKDCASILDCFNPEKSEINGEEGKSSPDTKVITTNQLSSTIAQKSMSTTNLFDGSEATKRVSVASTNQAASAESLQHQTPSLENLLARSKIFGDHIPEVVTDDIPATESQHTTDLSAAVDTDQESISTNNYAGLDTSIESFDGAVSIIEQAHDLNVPLKTSTYVGGSQPMLLDQDHDTPGETQVIKQPDIYPHPQNSVKSTKQNNLAMISSSNMTSLEEARNLANLSTSAPNLVVLRQLQHSGTMPNTDKVFSSGDSDLMRNILQDLANDPSRFCSLRRFALAGNGSALMIDGDNAIHDSTGPYLIDEEQRRITDESFGTMTHEVIHRNVDMNTEISDRIDTTTPVVDSESSESRLGGGDWKQRGGSFSGMQGNTFPLEPVKISLIPMMLQSFNAGRRVITEENSSHPEARTDEVSGDDNTIFYSNDRRASLNSCSRRDFSDEDIFDKGDASIEAVTSNRQDGAQKAPGKSLFGTGYRPAPGMQSITCSRSMQNTGGSLRSRLGSYADVLRTVVMQQIIDAGGSLNGLELEEIEDDIFDDETQDEGNEDDCDEDYANGLSVEALAQAAAALRRQSNGGSIGSSGELKLNWKQIVMGEAGRLISDRGLRPSTSPTDSSQSRSGLSRNWDDGFVLKHQLPALIPAFDPRPGRTNVNQTEDVELPQDISESQSEAVFPSACSTLRSEEDEPELSLYLQGPNLANINNVTVELDDDDKSIFFYLQQLVQSVEWGQKNERTRRVWEPTYTLIYGDVRYSDELPQTVNKKVVEMNGIPENVAHTLVVLSNLYQIGINVMQYEMMTDIFVSEKLTQKLMQELADPLIVSARALPSWCDELVFKYPCLFSVETRNNYFRATAFGTSRSIVWLQTRHDQMIEQSRGATSAGAVSNFGGARRDDNYPEFRIGRIKHERIKVPRDDEQLFDYAVRLLEFHASRKAVLEVEYIGEEGTGLGPTLEFYALMAAEFQRKDLAMWICDDTDTDQTEELDLGEGMKPPGYYVRRAGGLFPASLPMKSAENIRVSKLFRIFGIFLAKVLQDGRMVDLPLSRPFLKMVTNLQLTEEGTFNLNGVLTLDDLEEVFPSKGRILKVLTAYVAQKRCIQADDELDLDTRRRQIQELKLNINGSECTVEDLSLTFCVNPPSTVFNYKQMELVENGANIEVTANNVELYVAACTNFYLNSGIFNQFKAFHEGFDLVFPLRNLRMFVPRELQTLLSGDQCPEWTREDIINFTEPKLGYTKESPGFLRFVDVLVRMNANERKSFLQFTTGCSSLPPGGLANLHPRLTIVRKVDSGDGSYPSVNTCVHYLKLPDYSSAEIMRERLLTATNEKGFHLN</sequence>
<feature type="region of interest" description="Disordered" evidence="11">
    <location>
        <begin position="1639"/>
        <end position="1664"/>
    </location>
</feature>
<dbReference type="FunFam" id="3.30.2410.10:FF:000007">
    <property type="entry name" value="Putative E3 ubiquitin-protein ligase HECTD1"/>
    <property type="match status" value="1"/>
</dbReference>
<dbReference type="GO" id="GO:0061630">
    <property type="term" value="F:ubiquitin protein ligase activity"/>
    <property type="evidence" value="ECO:0007669"/>
    <property type="project" value="UniProtKB-UniRule"/>
</dbReference>
<dbReference type="InterPro" id="IPR000569">
    <property type="entry name" value="HECT_dom"/>
</dbReference>
<dbReference type="Gene3D" id="3.30.2160.10">
    <property type="entry name" value="Hect, E3 ligase catalytic domain"/>
    <property type="match status" value="1"/>
</dbReference>
<evidence type="ECO:0000256" key="4">
    <source>
        <dbReference type="ARBA" id="ARBA00022679"/>
    </source>
</evidence>
<feature type="domain" description="HECT" evidence="12">
    <location>
        <begin position="2622"/>
        <end position="3020"/>
    </location>
</feature>
<feature type="active site" description="Glycyl thioester intermediate" evidence="9">
    <location>
        <position position="2989"/>
    </location>
</feature>
<feature type="region of interest" description="Disordered" evidence="11">
    <location>
        <begin position="2148"/>
        <end position="2168"/>
    </location>
</feature>
<dbReference type="FunFam" id="1.25.10.10:FF:000051">
    <property type="entry name" value="E3 ubiquitin-protein ligase HECTD1 isoform X1"/>
    <property type="match status" value="1"/>
</dbReference>
<evidence type="ECO:0000256" key="8">
    <source>
        <dbReference type="PROSITE-ProRule" id="PRU00023"/>
    </source>
</evidence>
<feature type="region of interest" description="Disordered" evidence="11">
    <location>
        <begin position="2291"/>
        <end position="2313"/>
    </location>
</feature>
<keyword evidence="7 8" id="KW-0040">ANK repeat</keyword>
<dbReference type="InterPro" id="IPR011989">
    <property type="entry name" value="ARM-like"/>
</dbReference>
<dbReference type="GO" id="GO:0046872">
    <property type="term" value="F:metal ion binding"/>
    <property type="evidence" value="ECO:0007669"/>
    <property type="project" value="InterPro"/>
</dbReference>
<dbReference type="Gene3D" id="1.25.40.20">
    <property type="entry name" value="Ankyrin repeat-containing domain"/>
    <property type="match status" value="1"/>
</dbReference>
<keyword evidence="6 9" id="KW-0833">Ubl conjugation pathway</keyword>
<dbReference type="EC" id="2.3.2.26" evidence="10"/>
<feature type="compositionally biased region" description="Low complexity" evidence="11">
    <location>
        <begin position="725"/>
        <end position="743"/>
    </location>
</feature>
<proteinExistence type="inferred from homology"/>
<dbReference type="GO" id="GO:0043161">
    <property type="term" value="P:proteasome-mediated ubiquitin-dependent protein catabolic process"/>
    <property type="evidence" value="ECO:0007669"/>
    <property type="project" value="TreeGrafter"/>
</dbReference>
<dbReference type="PROSITE" id="PS50237">
    <property type="entry name" value="HECT"/>
    <property type="match status" value="1"/>
</dbReference>
<dbReference type="CDD" id="cd00078">
    <property type="entry name" value="HECTc"/>
    <property type="match status" value="1"/>
</dbReference>
<comment type="catalytic activity">
    <reaction evidence="1 10">
        <text>S-ubiquitinyl-[E2 ubiquitin-conjugating enzyme]-L-cysteine + [acceptor protein]-L-lysine = [E2 ubiquitin-conjugating enzyme]-L-cysteine + N(6)-ubiquitinyl-[acceptor protein]-L-lysine.</text>
        <dbReference type="EC" id="2.3.2.26"/>
    </reaction>
</comment>
<dbReference type="STRING" id="42156.A0A3P6UPL7"/>
<feature type="repeat" description="ANK" evidence="8">
    <location>
        <begin position="442"/>
        <end position="474"/>
    </location>
</feature>
<comment type="pathway">
    <text evidence="2 10">Protein modification; protein ubiquitination.</text>
</comment>
<dbReference type="Gene3D" id="2.30.30.40">
    <property type="entry name" value="SH3 Domains"/>
    <property type="match status" value="1"/>
</dbReference>
<dbReference type="Pfam" id="PF12796">
    <property type="entry name" value="Ank_2"/>
    <property type="match status" value="1"/>
</dbReference>
<protein>
    <recommendedName>
        <fullName evidence="10">E3 ubiquitin-protein ligase</fullName>
        <ecNumber evidence="10">2.3.2.26</ecNumber>
    </recommendedName>
</protein>
<dbReference type="PROSITE" id="PS50088">
    <property type="entry name" value="ANK_REPEAT"/>
    <property type="match status" value="2"/>
</dbReference>
<dbReference type="InterPro" id="IPR010606">
    <property type="entry name" value="Mib_Herc2"/>
</dbReference>
<keyword evidence="4 10" id="KW-0808">Transferase</keyword>
<dbReference type="InterPro" id="IPR016024">
    <property type="entry name" value="ARM-type_fold"/>
</dbReference>
<dbReference type="Gene3D" id="3.30.2410.10">
    <property type="entry name" value="Hect, E3 ligase catalytic domain"/>
    <property type="match status" value="1"/>
</dbReference>
<evidence type="ECO:0000256" key="11">
    <source>
        <dbReference type="SAM" id="MobiDB-lite"/>
    </source>
</evidence>
<dbReference type="OrthoDB" id="412600at2759"/>
<organism evidence="14 15">
    <name type="scientific">Litomosoides sigmodontis</name>
    <name type="common">Filarial nematode worm</name>
    <dbReference type="NCBI Taxonomy" id="42156"/>
    <lineage>
        <taxon>Eukaryota</taxon>
        <taxon>Metazoa</taxon>
        <taxon>Ecdysozoa</taxon>
        <taxon>Nematoda</taxon>
        <taxon>Chromadorea</taxon>
        <taxon>Rhabditida</taxon>
        <taxon>Spirurina</taxon>
        <taxon>Spiruromorpha</taxon>
        <taxon>Filarioidea</taxon>
        <taxon>Onchocercidae</taxon>
        <taxon>Litomosoides</taxon>
    </lineage>
</organism>
<dbReference type="PROSITE" id="PS50297">
    <property type="entry name" value="ANK_REP_REGION"/>
    <property type="match status" value="1"/>
</dbReference>
<dbReference type="SUPFAM" id="SSF48371">
    <property type="entry name" value="ARM repeat"/>
    <property type="match status" value="1"/>
</dbReference>
<dbReference type="SUPFAM" id="SSF48403">
    <property type="entry name" value="Ankyrin repeat"/>
    <property type="match status" value="1"/>
</dbReference>
<evidence type="ECO:0000256" key="6">
    <source>
        <dbReference type="ARBA" id="ARBA00022786"/>
    </source>
</evidence>
<reference evidence="14 15" key="1">
    <citation type="submission" date="2018-08" db="EMBL/GenBank/DDBJ databases">
        <authorList>
            <person name="Laetsch R D."/>
            <person name="Stevens L."/>
            <person name="Kumar S."/>
            <person name="Blaxter L. M."/>
        </authorList>
    </citation>
    <scope>NUCLEOTIDE SEQUENCE [LARGE SCALE GENOMIC DNA]</scope>
</reference>
<keyword evidence="15" id="KW-1185">Reference proteome</keyword>
<keyword evidence="5" id="KW-0677">Repeat</keyword>
<evidence type="ECO:0000256" key="9">
    <source>
        <dbReference type="PROSITE-ProRule" id="PRU00104"/>
    </source>
</evidence>
<dbReference type="Proteomes" id="UP000277928">
    <property type="component" value="Unassembled WGS sequence"/>
</dbReference>
<gene>
    <name evidence="14" type="ORF">NLS_LOCUS5193</name>
</gene>
<evidence type="ECO:0000256" key="5">
    <source>
        <dbReference type="ARBA" id="ARBA00022737"/>
    </source>
</evidence>
<dbReference type="EMBL" id="UYRX01000374">
    <property type="protein sequence ID" value="VDK81138.1"/>
    <property type="molecule type" value="Genomic_DNA"/>
</dbReference>
<comment type="function">
    <text evidence="10">E3 ubiquitin-protein ligase which accepts ubiquitin from an E2 ubiquitin-conjugating enzyme in the form of a thioester and then directly transfers the ubiquitin to targeted substrates.</text>
</comment>
<feature type="compositionally biased region" description="Low complexity" evidence="11">
    <location>
        <begin position="2298"/>
        <end position="2311"/>
    </location>
</feature>
<evidence type="ECO:0000313" key="14">
    <source>
        <dbReference type="EMBL" id="VDK81138.1"/>
    </source>
</evidence>
<feature type="repeat" description="ANK" evidence="8">
    <location>
        <begin position="411"/>
        <end position="443"/>
    </location>
</feature>
<dbReference type="OMA" id="INHTLTM"/>
<dbReference type="PANTHER" id="PTHR45670:SF1">
    <property type="entry name" value="E3 UBIQUITIN-PROTEIN LIGASE HECTD1"/>
    <property type="match status" value="1"/>
</dbReference>